<dbReference type="AlphaFoldDB" id="A0AAD1S7Y4"/>
<evidence type="ECO:0000313" key="3">
    <source>
        <dbReference type="Proteomes" id="UP001295444"/>
    </source>
</evidence>
<accession>A0AAD1S7Y4</accession>
<keyword evidence="3" id="KW-1185">Reference proteome</keyword>
<feature type="compositionally biased region" description="Polar residues" evidence="1">
    <location>
        <begin position="35"/>
        <end position="47"/>
    </location>
</feature>
<feature type="non-terminal residue" evidence="2">
    <location>
        <position position="1"/>
    </location>
</feature>
<sequence>VTHPDNPEAHNHPHKQQPSITTYPPVKLRHHHTNSGKSYSLPQTPMHTATTLHNTNLELPSRATHPNWEIMPPANLARPYSWFPTPRNSAAMRQRAHKNGGDTLAHKCMHYKT</sequence>
<protein>
    <submittedName>
        <fullName evidence="2">Uncharacterized protein</fullName>
    </submittedName>
</protein>
<name>A0AAD1S7Y4_PELCU</name>
<proteinExistence type="predicted"/>
<feature type="region of interest" description="Disordered" evidence="1">
    <location>
        <begin position="1"/>
        <end position="47"/>
    </location>
</feature>
<reference evidence="2" key="1">
    <citation type="submission" date="2022-03" db="EMBL/GenBank/DDBJ databases">
        <authorList>
            <person name="Alioto T."/>
            <person name="Alioto T."/>
            <person name="Gomez Garrido J."/>
        </authorList>
    </citation>
    <scope>NUCLEOTIDE SEQUENCE</scope>
</reference>
<dbReference type="EMBL" id="OW240916">
    <property type="protein sequence ID" value="CAH2294446.1"/>
    <property type="molecule type" value="Genomic_DNA"/>
</dbReference>
<evidence type="ECO:0000256" key="1">
    <source>
        <dbReference type="SAM" id="MobiDB-lite"/>
    </source>
</evidence>
<organism evidence="2 3">
    <name type="scientific">Pelobates cultripes</name>
    <name type="common">Western spadefoot toad</name>
    <dbReference type="NCBI Taxonomy" id="61616"/>
    <lineage>
        <taxon>Eukaryota</taxon>
        <taxon>Metazoa</taxon>
        <taxon>Chordata</taxon>
        <taxon>Craniata</taxon>
        <taxon>Vertebrata</taxon>
        <taxon>Euteleostomi</taxon>
        <taxon>Amphibia</taxon>
        <taxon>Batrachia</taxon>
        <taxon>Anura</taxon>
        <taxon>Pelobatoidea</taxon>
        <taxon>Pelobatidae</taxon>
        <taxon>Pelobates</taxon>
    </lineage>
</organism>
<feature type="compositionally biased region" description="Basic and acidic residues" evidence="1">
    <location>
        <begin position="1"/>
        <end position="11"/>
    </location>
</feature>
<feature type="non-terminal residue" evidence="2">
    <location>
        <position position="113"/>
    </location>
</feature>
<evidence type="ECO:0000313" key="2">
    <source>
        <dbReference type="EMBL" id="CAH2294446.1"/>
    </source>
</evidence>
<gene>
    <name evidence="2" type="ORF">PECUL_23A019282</name>
</gene>
<dbReference type="Proteomes" id="UP001295444">
    <property type="component" value="Chromosome 05"/>
</dbReference>